<evidence type="ECO:0000256" key="3">
    <source>
        <dbReference type="ARBA" id="ARBA00022842"/>
    </source>
</evidence>
<dbReference type="PANTHER" id="PTHR46470:SF2">
    <property type="entry name" value="GLYCERALDEHYDE 3-PHOSPHATE PHOSPHATASE"/>
    <property type="match status" value="1"/>
</dbReference>
<keyword evidence="1" id="KW-0479">Metal-binding</keyword>
<dbReference type="PANTHER" id="PTHR46470">
    <property type="entry name" value="N-ACYLNEURAMINATE-9-PHOSPHATASE"/>
    <property type="match status" value="1"/>
</dbReference>
<accession>A0ABT8L6X9</accession>
<name>A0ABT8L6X9_9BACT</name>
<dbReference type="InterPro" id="IPR051400">
    <property type="entry name" value="HAD-like_hydrolase"/>
</dbReference>
<dbReference type="InterPro" id="IPR041492">
    <property type="entry name" value="HAD_2"/>
</dbReference>
<dbReference type="Gene3D" id="3.40.50.1000">
    <property type="entry name" value="HAD superfamily/HAD-like"/>
    <property type="match status" value="1"/>
</dbReference>
<dbReference type="EMBL" id="JAUJEB010000003">
    <property type="protein sequence ID" value="MDN5213505.1"/>
    <property type="molecule type" value="Genomic_DNA"/>
</dbReference>
<dbReference type="Pfam" id="PF13419">
    <property type="entry name" value="HAD_2"/>
    <property type="match status" value="1"/>
</dbReference>
<reference evidence="4" key="1">
    <citation type="submission" date="2023-06" db="EMBL/GenBank/DDBJ databases">
        <title>Genomic of Agaribacillus aureum.</title>
        <authorList>
            <person name="Wang G."/>
        </authorList>
    </citation>
    <scope>NUCLEOTIDE SEQUENCE</scope>
    <source>
        <strain evidence="4">BMA12</strain>
    </source>
</reference>
<dbReference type="SFLD" id="SFLDG01129">
    <property type="entry name" value="C1.5:_HAD__Beta-PGM__Phosphata"/>
    <property type="match status" value="1"/>
</dbReference>
<evidence type="ECO:0000256" key="2">
    <source>
        <dbReference type="ARBA" id="ARBA00022801"/>
    </source>
</evidence>
<dbReference type="RefSeq" id="WP_346758843.1">
    <property type="nucleotide sequence ID" value="NZ_JAUJEB010000003.1"/>
</dbReference>
<keyword evidence="3" id="KW-0460">Magnesium</keyword>
<evidence type="ECO:0000313" key="5">
    <source>
        <dbReference type="Proteomes" id="UP001172083"/>
    </source>
</evidence>
<dbReference type="InterPro" id="IPR023214">
    <property type="entry name" value="HAD_sf"/>
</dbReference>
<keyword evidence="2 4" id="KW-0378">Hydrolase</keyword>
<dbReference type="EC" id="3.1.3.-" evidence="4"/>
<dbReference type="InterPro" id="IPR036412">
    <property type="entry name" value="HAD-like_sf"/>
</dbReference>
<sequence length="208" mass="23628">MIKALILDLDNTIFLTKSIDKGVINPFFEALKSANDVLRESDLEKCKQALWETPFFEVAKQYNFSKSMIAAGLNALNEIPEGLKIKPYQDYDYLKTLKRIKYLVTTGVTCVQWNKIKSLKIEKDFQEILIDDPFVVMGGKRKLFEGIMEKYGHNPGELLVIGDNPASEISAGKTLGIKTVLIDRSSRYEPGMADYQFKSLYEVQSILN</sequence>
<dbReference type="SUPFAM" id="SSF56784">
    <property type="entry name" value="HAD-like"/>
    <property type="match status" value="1"/>
</dbReference>
<organism evidence="4 5">
    <name type="scientific">Agaribacillus aureus</name>
    <dbReference type="NCBI Taxonomy" id="3051825"/>
    <lineage>
        <taxon>Bacteria</taxon>
        <taxon>Pseudomonadati</taxon>
        <taxon>Bacteroidota</taxon>
        <taxon>Cytophagia</taxon>
        <taxon>Cytophagales</taxon>
        <taxon>Splendidivirgaceae</taxon>
        <taxon>Agaribacillus</taxon>
    </lineage>
</organism>
<dbReference type="GO" id="GO:0016787">
    <property type="term" value="F:hydrolase activity"/>
    <property type="evidence" value="ECO:0007669"/>
    <property type="project" value="UniProtKB-KW"/>
</dbReference>
<comment type="caution">
    <text evidence="4">The sequence shown here is derived from an EMBL/GenBank/DDBJ whole genome shotgun (WGS) entry which is preliminary data.</text>
</comment>
<dbReference type="Proteomes" id="UP001172083">
    <property type="component" value="Unassembled WGS sequence"/>
</dbReference>
<dbReference type="Gene3D" id="1.10.150.520">
    <property type="match status" value="1"/>
</dbReference>
<protein>
    <submittedName>
        <fullName evidence="4">HAD family hydrolase</fullName>
        <ecNumber evidence="4">3.1.3.-</ecNumber>
    </submittedName>
</protein>
<proteinExistence type="predicted"/>
<evidence type="ECO:0000256" key="1">
    <source>
        <dbReference type="ARBA" id="ARBA00022723"/>
    </source>
</evidence>
<keyword evidence="5" id="KW-1185">Reference proteome</keyword>
<dbReference type="SFLD" id="SFLDS00003">
    <property type="entry name" value="Haloacid_Dehalogenase"/>
    <property type="match status" value="1"/>
</dbReference>
<gene>
    <name evidence="4" type="ORF">QQ020_15650</name>
</gene>
<evidence type="ECO:0000313" key="4">
    <source>
        <dbReference type="EMBL" id="MDN5213505.1"/>
    </source>
</evidence>